<protein>
    <submittedName>
        <fullName evidence="4">Uroplakin-3b-like protein 2</fullName>
    </submittedName>
</protein>
<dbReference type="OrthoDB" id="9939598at2759"/>
<keyword evidence="3" id="KW-1185">Reference proteome</keyword>
<dbReference type="InterPro" id="IPR024831">
    <property type="entry name" value="Uroplakin-3"/>
</dbReference>
<keyword evidence="1" id="KW-1133">Transmembrane helix</keyword>
<reference evidence="4" key="1">
    <citation type="submission" date="2025-08" db="UniProtKB">
        <authorList>
            <consortium name="RefSeq"/>
        </authorList>
    </citation>
    <scope>IDENTIFICATION</scope>
</reference>
<gene>
    <name evidence="4" type="primary">Upk3bl2</name>
</gene>
<dbReference type="InParanoid" id="A0A6P6EDH9"/>
<evidence type="ECO:0000256" key="1">
    <source>
        <dbReference type="SAM" id="Phobius"/>
    </source>
</evidence>
<sequence>MLCLAMGLGGQSLLLSPLWLLLTWVQPGTSVEHIHYVPRLSGATLEGKLTQSTFTLEQPQGQFNHTSISDLDPIWLVVAYSNATQNFVSPQKKKDIPVPANFIQKGYYFTMPANRLRYPSGPASSQLRILRIGNDTHCAPSEEGCNPPLPDSGPYRVKFLVMNDTGPVAETEWSDETRLKQAKAFEAVPGFHREGTVVIIVILSILLAILLVVLLGLLYICFHSCGRTHVSSPGEQERMRRYNTHHMCSPTAEGGS</sequence>
<dbReference type="FunCoup" id="A0A6P6EDH9">
    <property type="interactions" value="10"/>
</dbReference>
<dbReference type="CTD" id="107983993"/>
<dbReference type="AlphaFoldDB" id="A0A6P6EDH9"/>
<evidence type="ECO:0000313" key="3">
    <source>
        <dbReference type="Proteomes" id="UP000515203"/>
    </source>
</evidence>
<keyword evidence="1" id="KW-0472">Membrane</keyword>
<dbReference type="Proteomes" id="UP000515203">
    <property type="component" value="Unplaced"/>
</dbReference>
<name>A0A6P6EDH9_OCTDE</name>
<evidence type="ECO:0000256" key="2">
    <source>
        <dbReference type="SAM" id="SignalP"/>
    </source>
</evidence>
<dbReference type="PANTHER" id="PTHR15446:SF2">
    <property type="entry name" value="UROPLAKIN-3B-LIKE PROTEIN 1-RELATED"/>
    <property type="match status" value="1"/>
</dbReference>
<feature type="chain" id="PRO_5027848840" evidence="2">
    <location>
        <begin position="31"/>
        <end position="256"/>
    </location>
</feature>
<evidence type="ECO:0000313" key="4">
    <source>
        <dbReference type="RefSeq" id="XP_023570346.1"/>
    </source>
</evidence>
<keyword evidence="2" id="KW-0732">Signal</keyword>
<accession>A0A6P6EDH9</accession>
<organism evidence="3 4">
    <name type="scientific">Octodon degus</name>
    <name type="common">Degu</name>
    <name type="synonym">Sciurus degus</name>
    <dbReference type="NCBI Taxonomy" id="10160"/>
    <lineage>
        <taxon>Eukaryota</taxon>
        <taxon>Metazoa</taxon>
        <taxon>Chordata</taxon>
        <taxon>Craniata</taxon>
        <taxon>Vertebrata</taxon>
        <taxon>Euteleostomi</taxon>
        <taxon>Mammalia</taxon>
        <taxon>Eutheria</taxon>
        <taxon>Euarchontoglires</taxon>
        <taxon>Glires</taxon>
        <taxon>Rodentia</taxon>
        <taxon>Hystricomorpha</taxon>
        <taxon>Octodontidae</taxon>
        <taxon>Octodon</taxon>
    </lineage>
</organism>
<feature type="transmembrane region" description="Helical" evidence="1">
    <location>
        <begin position="197"/>
        <end position="222"/>
    </location>
</feature>
<dbReference type="GeneID" id="101568540"/>
<proteinExistence type="predicted"/>
<keyword evidence="1" id="KW-0812">Transmembrane</keyword>
<feature type="signal peptide" evidence="2">
    <location>
        <begin position="1"/>
        <end position="30"/>
    </location>
</feature>
<dbReference type="RefSeq" id="XP_023570346.1">
    <property type="nucleotide sequence ID" value="XM_023714578.1"/>
</dbReference>
<dbReference type="PANTHER" id="PTHR15446">
    <property type="entry name" value="UROPLAKIN III"/>
    <property type="match status" value="1"/>
</dbReference>
<dbReference type="GO" id="GO:0016020">
    <property type="term" value="C:membrane"/>
    <property type="evidence" value="ECO:0007669"/>
    <property type="project" value="TreeGrafter"/>
</dbReference>